<dbReference type="Proteomes" id="UP000051236">
    <property type="component" value="Unassembled WGS sequence"/>
</dbReference>
<dbReference type="PANTHER" id="PTHR41878:SF1">
    <property type="entry name" value="TNPR PROTEIN"/>
    <property type="match status" value="1"/>
</dbReference>
<dbReference type="Gene3D" id="3.10.290.30">
    <property type="entry name" value="MM3350-like"/>
    <property type="match status" value="1"/>
</dbReference>
<sequence>MAEHKVIRFYAELKYFEPKIWRRFEINGEKTLAELGYTVMAMFEMAGEHLFNIKALAQENIRTELSTSFSEDQIQKFMAGQKNAALFKDTVYELPNVDDDRPIGGPIIYKDATATKLNQVATNIGAKFLMTYDFGDGWEIELKIESIDKREVSLTTLPKVLEGKGYGIIEDVGGPGGLAAMAAAFKKGSGDDYDQFSEWLGEPDFDLSQFDLVTTNEYLRDELRQLKKGYEQ</sequence>
<dbReference type="EMBL" id="AZGA01000006">
    <property type="protein sequence ID" value="KRM36131.1"/>
    <property type="molecule type" value="Genomic_DNA"/>
</dbReference>
<evidence type="ECO:0000313" key="3">
    <source>
        <dbReference type="Proteomes" id="UP000051236"/>
    </source>
</evidence>
<dbReference type="AlphaFoldDB" id="X0PGV9"/>
<organism evidence="2 3">
    <name type="scientific">Agrilactobacillus composti DSM 18527 = JCM 14202</name>
    <dbReference type="NCBI Taxonomy" id="1423734"/>
    <lineage>
        <taxon>Bacteria</taxon>
        <taxon>Bacillati</taxon>
        <taxon>Bacillota</taxon>
        <taxon>Bacilli</taxon>
        <taxon>Lactobacillales</taxon>
        <taxon>Lactobacillaceae</taxon>
        <taxon>Agrilactobacillus</taxon>
    </lineage>
</organism>
<dbReference type="SUPFAM" id="SSF159941">
    <property type="entry name" value="MM3350-like"/>
    <property type="match status" value="1"/>
</dbReference>
<dbReference type="PANTHER" id="PTHR41878">
    <property type="entry name" value="LEXA REPRESSOR-RELATED"/>
    <property type="match status" value="1"/>
</dbReference>
<dbReference type="Pfam" id="PF07929">
    <property type="entry name" value="PRiA4_ORF3"/>
    <property type="match status" value="1"/>
</dbReference>
<dbReference type="STRING" id="1423734.FC83_GL000029"/>
<protein>
    <recommendedName>
        <fullName evidence="1">Plasmid pRiA4b Orf3-like domain-containing protein</fullName>
    </recommendedName>
</protein>
<dbReference type="RefSeq" id="WP_035455149.1">
    <property type="nucleotide sequence ID" value="NZ_AZGA01000006.1"/>
</dbReference>
<dbReference type="OrthoDB" id="2329349at2"/>
<accession>X0PGV9</accession>
<evidence type="ECO:0000313" key="2">
    <source>
        <dbReference type="EMBL" id="KRM36131.1"/>
    </source>
</evidence>
<dbReference type="PATRIC" id="fig|1423734.3.peg.29"/>
<comment type="caution">
    <text evidence="2">The sequence shown here is derived from an EMBL/GenBank/DDBJ whole genome shotgun (WGS) entry which is preliminary data.</text>
</comment>
<name>X0PGV9_9LACO</name>
<gene>
    <name evidence="2" type="ORF">FC83_GL000029</name>
</gene>
<proteinExistence type="predicted"/>
<feature type="domain" description="Plasmid pRiA4b Orf3-like" evidence="1">
    <location>
        <begin position="6"/>
        <end position="212"/>
    </location>
</feature>
<keyword evidence="3" id="KW-1185">Reference proteome</keyword>
<dbReference type="InterPro" id="IPR024047">
    <property type="entry name" value="MM3350-like_sf"/>
</dbReference>
<dbReference type="InterPro" id="IPR012912">
    <property type="entry name" value="Plasmid_pRiA4b_Orf3-like"/>
</dbReference>
<evidence type="ECO:0000259" key="1">
    <source>
        <dbReference type="Pfam" id="PF07929"/>
    </source>
</evidence>
<reference evidence="2 3" key="1">
    <citation type="journal article" date="2015" name="Genome Announc.">
        <title>Expanding the biotechnology potential of lactobacilli through comparative genomics of 213 strains and associated genera.</title>
        <authorList>
            <person name="Sun Z."/>
            <person name="Harris H.M."/>
            <person name="McCann A."/>
            <person name="Guo C."/>
            <person name="Argimon S."/>
            <person name="Zhang W."/>
            <person name="Yang X."/>
            <person name="Jeffery I.B."/>
            <person name="Cooney J.C."/>
            <person name="Kagawa T.F."/>
            <person name="Liu W."/>
            <person name="Song Y."/>
            <person name="Salvetti E."/>
            <person name="Wrobel A."/>
            <person name="Rasinkangas P."/>
            <person name="Parkhill J."/>
            <person name="Rea M.C."/>
            <person name="O'Sullivan O."/>
            <person name="Ritari J."/>
            <person name="Douillard F.P."/>
            <person name="Paul Ross R."/>
            <person name="Yang R."/>
            <person name="Briner A.E."/>
            <person name="Felis G.E."/>
            <person name="de Vos W.M."/>
            <person name="Barrangou R."/>
            <person name="Klaenhammer T.R."/>
            <person name="Caufield P.W."/>
            <person name="Cui Y."/>
            <person name="Zhang H."/>
            <person name="O'Toole P.W."/>
        </authorList>
    </citation>
    <scope>NUCLEOTIDE SEQUENCE [LARGE SCALE GENOMIC DNA]</scope>
    <source>
        <strain evidence="2 3">DSM 18527</strain>
    </source>
</reference>
<dbReference type="eggNOG" id="ENOG5033EX2">
    <property type="taxonomic scope" value="Bacteria"/>
</dbReference>